<reference evidence="1 2" key="1">
    <citation type="submission" date="2023-09" db="EMBL/GenBank/DDBJ databases">
        <title>Complete Genome and Methylome dissection of Bacillus brevis NEB573 original source of BbsI restriction endonuclease.</title>
        <authorList>
            <person name="Fomenkov A."/>
            <person name="Roberts R.D."/>
        </authorList>
    </citation>
    <scope>NUCLEOTIDE SEQUENCE [LARGE SCALE GENOMIC DNA]</scope>
    <source>
        <strain evidence="1 2">NEB573</strain>
    </source>
</reference>
<dbReference type="RefSeq" id="WP_310764414.1">
    <property type="nucleotide sequence ID" value="NZ_CP134050.1"/>
</dbReference>
<proteinExistence type="predicted"/>
<keyword evidence="2" id="KW-1185">Reference proteome</keyword>
<dbReference type="EMBL" id="CP134050">
    <property type="protein sequence ID" value="WNC12899.1"/>
    <property type="molecule type" value="Genomic_DNA"/>
</dbReference>
<dbReference type="SUPFAM" id="SSF53822">
    <property type="entry name" value="Periplasmic binding protein-like I"/>
    <property type="match status" value="1"/>
</dbReference>
<sequence length="229" mass="25078">MKRIACLHANHSNIPLLDEAVAPWNAELVHYVDPGSLLQHTGVCSPTTEQSHDRLISQLLWMEAANPDAIVITCTQYAAALKAEDEARLRTPVFTIDGPFLADIAEREGPQTLLFANPATVTPTMQRLQAYAAANGLRPQIEVRQLTGAFALLMENKQEAYLEAVRRALDELLSATGQASLSVAQLSMVPVARRFTAETGRAIGHPLQSLTTRIVQTLQLEWAESSNRS</sequence>
<gene>
    <name evidence="1" type="ORF">RGB73_19475</name>
</gene>
<evidence type="ECO:0000313" key="2">
    <source>
        <dbReference type="Proteomes" id="UP001256827"/>
    </source>
</evidence>
<protein>
    <recommendedName>
        <fullName evidence="3">Asp/Glu racemase</fullName>
    </recommendedName>
</protein>
<evidence type="ECO:0000313" key="1">
    <source>
        <dbReference type="EMBL" id="WNC12899.1"/>
    </source>
</evidence>
<dbReference type="InterPro" id="IPR028082">
    <property type="entry name" value="Peripla_BP_I"/>
</dbReference>
<name>A0ABY9T050_BREBE</name>
<accession>A0ABY9T050</accession>
<organism evidence="1 2">
    <name type="scientific">Brevibacillus brevis</name>
    <name type="common">Bacillus brevis</name>
    <dbReference type="NCBI Taxonomy" id="1393"/>
    <lineage>
        <taxon>Bacteria</taxon>
        <taxon>Bacillati</taxon>
        <taxon>Bacillota</taxon>
        <taxon>Bacilli</taxon>
        <taxon>Bacillales</taxon>
        <taxon>Paenibacillaceae</taxon>
        <taxon>Brevibacillus</taxon>
    </lineage>
</organism>
<evidence type="ECO:0008006" key="3">
    <source>
        <dbReference type="Google" id="ProtNLM"/>
    </source>
</evidence>
<dbReference type="Proteomes" id="UP001256827">
    <property type="component" value="Chromosome"/>
</dbReference>